<dbReference type="EMBL" id="LFQU01000025">
    <property type="protein sequence ID" value="KOO67794.1"/>
    <property type="molecule type" value="Genomic_DNA"/>
</dbReference>
<dbReference type="NCBIfam" id="TIGR04183">
    <property type="entry name" value="Por_Secre_tail"/>
    <property type="match status" value="1"/>
</dbReference>
<protein>
    <submittedName>
        <fullName evidence="1">Uncharacterized protein</fullName>
    </submittedName>
</protein>
<dbReference type="Proteomes" id="UP000036951">
    <property type="component" value="Unassembled WGS sequence"/>
</dbReference>
<reference evidence="1 2" key="1">
    <citation type="submission" date="2015-06" db="EMBL/GenBank/DDBJ databases">
        <title>Prevotella sp. 109, sp. nov., a novel member of the family Prevotellaceae isolated from human faeces.</title>
        <authorList>
            <person name="Shkoporov A.N."/>
            <person name="Chaplin A.V."/>
            <person name="Kafarskaia L.I."/>
            <person name="Efimov B.A."/>
        </authorList>
    </citation>
    <scope>NUCLEOTIDE SEQUENCE [LARGE SCALE GENOMIC DNA]</scope>
    <source>
        <strain evidence="1 2">109</strain>
    </source>
</reference>
<accession>A0A8E1QXL4</accession>
<organism evidence="1 2">
    <name type="scientific">Xylanibacter rarus</name>
    <dbReference type="NCBI Taxonomy" id="1676614"/>
    <lineage>
        <taxon>Bacteria</taxon>
        <taxon>Pseudomonadati</taxon>
        <taxon>Bacteroidota</taxon>
        <taxon>Bacteroidia</taxon>
        <taxon>Bacteroidales</taxon>
        <taxon>Prevotellaceae</taxon>
        <taxon>Xylanibacter</taxon>
    </lineage>
</organism>
<dbReference type="Pfam" id="PF11551">
    <property type="entry name" value="Omp28"/>
    <property type="match status" value="1"/>
</dbReference>
<evidence type="ECO:0000313" key="1">
    <source>
        <dbReference type="EMBL" id="KOO67794.1"/>
    </source>
</evidence>
<dbReference type="Gene3D" id="2.60.120.200">
    <property type="match status" value="1"/>
</dbReference>
<gene>
    <name evidence="1" type="ORF">ACU52_11585</name>
</gene>
<proteinExistence type="predicted"/>
<dbReference type="InterPro" id="IPR013783">
    <property type="entry name" value="Ig-like_fold"/>
</dbReference>
<keyword evidence="2" id="KW-1185">Reference proteome</keyword>
<dbReference type="Gene3D" id="2.60.40.10">
    <property type="entry name" value="Immunoglobulins"/>
    <property type="match status" value="1"/>
</dbReference>
<dbReference type="SUPFAM" id="SSF50998">
    <property type="entry name" value="Quinoprotein alcohol dehydrogenase-like"/>
    <property type="match status" value="1"/>
</dbReference>
<evidence type="ECO:0000313" key="2">
    <source>
        <dbReference type="Proteomes" id="UP000036951"/>
    </source>
</evidence>
<dbReference type="AlphaFoldDB" id="A0A8E1QXL4"/>
<name>A0A8E1QXL4_9BACT</name>
<sequence>MGLLWAIPSSAQEAQLTTVSFPKAAAFTSLSDNGLWATAAGVNDDDQSKYAYPYLINVETGALTELWVEADLIKSLEATDVTNDGKIIVGTYDSKPAYYDMNQGKWITLQSENPGKATSVTPDGKYISGWSNSGSFSGDAYVETPLLWEKQSDGTYRAIDVYAELPNFPKKTKLGTNTQQVRIDNVSPDGNILSGIINFVTPATVCYYVYNKTTQECKYVDNALGEVPDETFVDESTMSNNGKYLTGIVQVAGGSYISSYLYNTSDNSCILYNTESEEQDRAGSAVSNTGVVFACSPAVNPVRSAYVRVGSLWYGIDEILSGRYDMNFYERTGYDFTGTIQGVSDDEKTIIGMSETKTKGYIIRLPETISEAASSVNPLGTYAVSPAYGSKFAKFSQMKLAFSKSAAVTSGVKAQFMDASGKVLREYNITAQSGNKTFTIGGIPQALNAGEEYTMKIPAGAFYLMADNSIKSDEITIKYIGRAEAPAAVQQVSPADQANVSEISSEHPVQILFDLSIAISEDAKAYLYRDGQTSPVCELNFVQGAESTILLYPSLKRYLEKDEKYKVVVEAGSVTDIMGFCPNNEITINYTGAYEPEISSDGSLFSDDFNDPSNSMVKYLLYEGDHNKPSSAMQDLGFDADNSPWLFVIRESESSSDYCAASTSIYNPTGKSDDWMAIPRLSIENADYYLSFDVQSYYKSKADRLKVLVLEDDAVYSNFTTELYEKFKANGKVLYDEQLSPGESEENLTGDWTHVEKSLAEYAGKNIYIAFVNENENQSMIFLDNLKVYYKGDFNFVPNVESTQVNKESTNVGVIVKVTSDKTYNTINATLTSEDGSFKSTYTDTPSKPITSAENYSFTFPDKLPLTVGAQNKYTISIDLGGTVYSQTNTISNLAFETTKHVVIEESTGQQCKNCPQGILAMENLEKLYGEQVIPIAIHSSIIGTDQFAYENYNTYFGITAQPMGLVNRIDTLYAPMYVDGSEQYHFDSPEGNNTFYDVAQREFENYAIADVSIDKAIYDASSKNIQITGNVNYALTMNSLNHNLAFVVLEDGLEGPQLNGFYVLDQPIFGEFGKGGKYGSSVAVVTFNDVARKVPNDNFAGESGFIPVSVTAGQPVAFNKVFSLPENVKNWDNTKVVVMLLDANTERVLNAARLKMSAGTAGINDATVSENGITISGENGSISVNGGSDLNVTVYDVSGSVISNVNSTSGAVKVSTGGKNGLFIVKATSDGVSVVKKVIVK</sequence>
<comment type="caution">
    <text evidence="1">The sequence shown here is derived from an EMBL/GenBank/DDBJ whole genome shotgun (WGS) entry which is preliminary data.</text>
</comment>
<dbReference type="InterPro" id="IPR021615">
    <property type="entry name" value="Omp28"/>
</dbReference>
<dbReference type="InterPro" id="IPR011047">
    <property type="entry name" value="Quinoprotein_ADH-like_sf"/>
</dbReference>
<dbReference type="NCBIfam" id="NF038128">
    <property type="entry name" value="choice_anch_J"/>
    <property type="match status" value="1"/>
</dbReference>
<dbReference type="InterPro" id="IPR026444">
    <property type="entry name" value="Secre_tail"/>
</dbReference>